<evidence type="ECO:0000313" key="4">
    <source>
        <dbReference type="EMBL" id="AAY50773.1"/>
    </source>
</evidence>
<dbReference type="SUPFAM" id="SSF54909">
    <property type="entry name" value="Dimeric alpha+beta barrel"/>
    <property type="match status" value="1"/>
</dbReference>
<comment type="similarity">
    <text evidence="1">Belongs to the YciI family.</text>
</comment>
<proteinExistence type="inferred from homology"/>
<dbReference type="HOGENOM" id="CLU_130902_2_1_6"/>
<feature type="domain" description="YCII-related" evidence="3">
    <location>
        <begin position="1"/>
        <end position="115"/>
    </location>
</feature>
<dbReference type="Gene3D" id="3.30.70.1060">
    <property type="entry name" value="Dimeric alpha+beta barrel"/>
    <property type="match status" value="1"/>
</dbReference>
<evidence type="ECO:0000256" key="1">
    <source>
        <dbReference type="ARBA" id="ARBA00007689"/>
    </source>
</evidence>
<organism evidence="4 5">
    <name type="scientific">Xanthomonas campestris pv. campestris (strain 8004)</name>
    <dbReference type="NCBI Taxonomy" id="314565"/>
    <lineage>
        <taxon>Bacteria</taxon>
        <taxon>Pseudomonadati</taxon>
        <taxon>Pseudomonadota</taxon>
        <taxon>Gammaproteobacteria</taxon>
        <taxon>Lysobacterales</taxon>
        <taxon>Lysobacteraceae</taxon>
        <taxon>Xanthomonas</taxon>
    </lineage>
</organism>
<dbReference type="EMBL" id="CP000050">
    <property type="protein sequence ID" value="AAY50773.1"/>
    <property type="molecule type" value="Genomic_DNA"/>
</dbReference>
<dbReference type="KEGG" id="xcb:XC_3733"/>
<dbReference type="AlphaFoldDB" id="A0A0H2XBF0"/>
<evidence type="ECO:0000313" key="5">
    <source>
        <dbReference type="Proteomes" id="UP000000420"/>
    </source>
</evidence>
<name>A0A0H2XBF0_XANC8</name>
<accession>A0A0H2XBF0</accession>
<dbReference type="InterPro" id="IPR005545">
    <property type="entry name" value="YCII"/>
</dbReference>
<reference evidence="4 5" key="1">
    <citation type="journal article" date="2005" name="Genome Res.">
        <title>Comparative and functional genomic analyses of the pathogenicity of phytopathogen Xanthomonas campestris pv. campestris.</title>
        <authorList>
            <person name="Qian W."/>
            <person name="Jia Y."/>
            <person name="Ren S.X."/>
            <person name="He Y.Q."/>
            <person name="Feng J.X."/>
            <person name="Lu L.F."/>
            <person name="Sun Q."/>
            <person name="Ying G."/>
            <person name="Tang D.J."/>
            <person name="Tang H."/>
            <person name="Wu W."/>
            <person name="Hao P."/>
            <person name="Wang L."/>
            <person name="Jiang B.L."/>
            <person name="Zeng S."/>
            <person name="Gu W.Y."/>
            <person name="Lu G."/>
            <person name="Rong L."/>
            <person name="Tian Y."/>
            <person name="Yao Z."/>
            <person name="Fu G."/>
            <person name="Chen B."/>
            <person name="Fang R."/>
            <person name="Qiang B."/>
            <person name="Chen Z."/>
            <person name="Zhao G.P."/>
            <person name="Tang J.L."/>
            <person name="He C."/>
        </authorList>
    </citation>
    <scope>NUCLEOTIDE SEQUENCE [LARGE SCALE GENOMIC DNA]</scope>
    <source>
        <strain evidence="4 5">8004</strain>
    </source>
</reference>
<dbReference type="InterPro" id="IPR011008">
    <property type="entry name" value="Dimeric_a/b-barrel"/>
</dbReference>
<evidence type="ECO:0000256" key="2">
    <source>
        <dbReference type="SAM" id="MobiDB-lite"/>
    </source>
</evidence>
<gene>
    <name evidence="4" type="ordered locus">XC_3733</name>
</gene>
<dbReference type="RefSeq" id="WP_011038745.1">
    <property type="nucleotide sequence ID" value="NC_007086.1"/>
</dbReference>
<dbReference type="Proteomes" id="UP000000420">
    <property type="component" value="Chromosome"/>
</dbReference>
<dbReference type="Pfam" id="PF03795">
    <property type="entry name" value="YCII"/>
    <property type="match status" value="1"/>
</dbReference>
<dbReference type="PANTHER" id="PTHR35174">
    <property type="entry name" value="BLL7171 PROTEIN-RELATED"/>
    <property type="match status" value="1"/>
</dbReference>
<dbReference type="PANTHER" id="PTHR35174:SF3">
    <property type="entry name" value="BLL7171 PROTEIN"/>
    <property type="match status" value="1"/>
</dbReference>
<evidence type="ECO:0000259" key="3">
    <source>
        <dbReference type="Pfam" id="PF03795"/>
    </source>
</evidence>
<feature type="region of interest" description="Disordered" evidence="2">
    <location>
        <begin position="129"/>
        <end position="150"/>
    </location>
</feature>
<sequence>MQFLLLVYLDATLLDTLPDGEADSMMRHCFANADVMHQQGQLLQAQQLEPATTARSVRVRSGAVRVSDGPFAETKEVLGGFNLIEAADMDEALRIAATFPWAATGCIEVRPVRDMHAVRRQVGAPAGDLSVQRHNVSVTSPNASGNVDAA</sequence>
<protein>
    <recommendedName>
        <fullName evidence="3">YCII-related domain-containing protein</fullName>
    </recommendedName>
</protein>
<feature type="compositionally biased region" description="Polar residues" evidence="2">
    <location>
        <begin position="132"/>
        <end position="150"/>
    </location>
</feature>